<dbReference type="AlphaFoldDB" id="A0A1I1CH31"/>
<evidence type="ECO:0000313" key="1">
    <source>
        <dbReference type="EMBL" id="SFB61352.1"/>
    </source>
</evidence>
<dbReference type="EMBL" id="FOKK01000034">
    <property type="protein sequence ID" value="SFB61352.1"/>
    <property type="molecule type" value="Genomic_DNA"/>
</dbReference>
<name>A0A1I1CH31_9BACT</name>
<keyword evidence="2" id="KW-1185">Reference proteome</keyword>
<protein>
    <submittedName>
        <fullName evidence="1">Uncharacterized protein</fullName>
    </submittedName>
</protein>
<dbReference type="Proteomes" id="UP000198790">
    <property type="component" value="Unassembled WGS sequence"/>
</dbReference>
<proteinExistence type="predicted"/>
<accession>A0A1I1CH31</accession>
<organism evidence="1 2">
    <name type="scientific">Algoriphagus aquimarinus</name>
    <dbReference type="NCBI Taxonomy" id="237018"/>
    <lineage>
        <taxon>Bacteria</taxon>
        <taxon>Pseudomonadati</taxon>
        <taxon>Bacteroidota</taxon>
        <taxon>Cytophagia</taxon>
        <taxon>Cytophagales</taxon>
        <taxon>Cyclobacteriaceae</taxon>
        <taxon>Algoriphagus</taxon>
    </lineage>
</organism>
<reference evidence="1 2" key="1">
    <citation type="submission" date="2016-10" db="EMBL/GenBank/DDBJ databases">
        <authorList>
            <person name="de Groot N.N."/>
        </authorList>
    </citation>
    <scope>NUCLEOTIDE SEQUENCE [LARGE SCALE GENOMIC DNA]</scope>
    <source>
        <strain evidence="1 2">DSM 23399</strain>
    </source>
</reference>
<evidence type="ECO:0000313" key="2">
    <source>
        <dbReference type="Proteomes" id="UP000198790"/>
    </source>
</evidence>
<sequence length="32" mass="3589">MYYGNDARILIFFGVLAGRPKTSDRSGLKSRV</sequence>
<gene>
    <name evidence="1" type="ORF">SAMN04489723_1342</name>
</gene>
<dbReference type="STRING" id="237018.SAMN04489723_1342"/>